<protein>
    <submittedName>
        <fullName evidence="2">Uncharacterized protein</fullName>
    </submittedName>
</protein>
<organism evidence="2 3">
    <name type="scientific">Digitaria exilis</name>
    <dbReference type="NCBI Taxonomy" id="1010633"/>
    <lineage>
        <taxon>Eukaryota</taxon>
        <taxon>Viridiplantae</taxon>
        <taxon>Streptophyta</taxon>
        <taxon>Embryophyta</taxon>
        <taxon>Tracheophyta</taxon>
        <taxon>Spermatophyta</taxon>
        <taxon>Magnoliopsida</taxon>
        <taxon>Liliopsida</taxon>
        <taxon>Poales</taxon>
        <taxon>Poaceae</taxon>
        <taxon>PACMAD clade</taxon>
        <taxon>Panicoideae</taxon>
        <taxon>Panicodae</taxon>
        <taxon>Paniceae</taxon>
        <taxon>Anthephorinae</taxon>
        <taxon>Digitaria</taxon>
    </lineage>
</organism>
<feature type="region of interest" description="Disordered" evidence="1">
    <location>
        <begin position="111"/>
        <end position="173"/>
    </location>
</feature>
<evidence type="ECO:0000313" key="2">
    <source>
        <dbReference type="EMBL" id="KAF8779251.1"/>
    </source>
</evidence>
<comment type="caution">
    <text evidence="2">The sequence shown here is derived from an EMBL/GenBank/DDBJ whole genome shotgun (WGS) entry which is preliminary data.</text>
</comment>
<accession>A0A835FXW1</accession>
<name>A0A835FXW1_9POAL</name>
<proteinExistence type="predicted"/>
<keyword evidence="3" id="KW-1185">Reference proteome</keyword>
<feature type="compositionally biased region" description="Pro residues" evidence="1">
    <location>
        <begin position="145"/>
        <end position="155"/>
    </location>
</feature>
<gene>
    <name evidence="2" type="ORF">HU200_002931</name>
</gene>
<dbReference type="EMBL" id="JACEFO010000186">
    <property type="protein sequence ID" value="KAF8779251.1"/>
    <property type="molecule type" value="Genomic_DNA"/>
</dbReference>
<reference evidence="2" key="1">
    <citation type="submission" date="2020-07" db="EMBL/GenBank/DDBJ databases">
        <title>Genome sequence and genetic diversity analysis of an under-domesticated orphan crop, white fonio (Digitaria exilis).</title>
        <authorList>
            <person name="Bennetzen J.L."/>
            <person name="Chen S."/>
            <person name="Ma X."/>
            <person name="Wang X."/>
            <person name="Yssel A.E.J."/>
            <person name="Chaluvadi S.R."/>
            <person name="Johnson M."/>
            <person name="Gangashetty P."/>
            <person name="Hamidou F."/>
            <person name="Sanogo M.D."/>
            <person name="Zwaenepoel A."/>
            <person name="Wallace J."/>
            <person name="Van De Peer Y."/>
            <person name="Van Deynze A."/>
        </authorList>
    </citation>
    <scope>NUCLEOTIDE SEQUENCE</scope>
    <source>
        <tissue evidence="2">Leaves</tissue>
    </source>
</reference>
<evidence type="ECO:0000256" key="1">
    <source>
        <dbReference type="SAM" id="MobiDB-lite"/>
    </source>
</evidence>
<evidence type="ECO:0000313" key="3">
    <source>
        <dbReference type="Proteomes" id="UP000636709"/>
    </source>
</evidence>
<feature type="compositionally biased region" description="Basic residues" evidence="1">
    <location>
        <begin position="128"/>
        <end position="140"/>
    </location>
</feature>
<sequence>MYPQIVYHADVRARELEAERQMGGCSCAPLGRMISRVVTKCNGRERRVSRYNYDDKMDYAMAYADATQTCYVRPTPSARTVTLATASNHHPPHSHGAIQPEPPRAHAATILPATPFPSTGASPQGARKPNKKKKKKKHVRFTPSGPVPGNAPPPHAQQHTGATAASGGGGAAATASVVYHHGAAEPPPQPQPPYPQGGHGYAYGYGRYAPSPLPRWEVMGTPKRHEYFSSEYRWYYPTPVREGIYSIATDANGRLSTIFSEENPNACTIV</sequence>
<dbReference type="OrthoDB" id="629467at2759"/>
<dbReference type="Proteomes" id="UP000636709">
    <property type="component" value="Unassembled WGS sequence"/>
</dbReference>
<dbReference type="AlphaFoldDB" id="A0A835FXW1"/>